<feature type="region of interest" description="Disordered" evidence="2">
    <location>
        <begin position="409"/>
        <end position="435"/>
    </location>
</feature>
<feature type="region of interest" description="Disordered" evidence="2">
    <location>
        <begin position="1"/>
        <end position="27"/>
    </location>
</feature>
<feature type="compositionally biased region" description="Polar residues" evidence="2">
    <location>
        <begin position="8"/>
        <end position="27"/>
    </location>
</feature>
<feature type="region of interest" description="Disordered" evidence="2">
    <location>
        <begin position="1535"/>
        <end position="1574"/>
    </location>
</feature>
<feature type="region of interest" description="Disordered" evidence="2">
    <location>
        <begin position="2242"/>
        <end position="2384"/>
    </location>
</feature>
<feature type="compositionally biased region" description="Basic and acidic residues" evidence="2">
    <location>
        <begin position="1835"/>
        <end position="1844"/>
    </location>
</feature>
<feature type="compositionally biased region" description="Polar residues" evidence="2">
    <location>
        <begin position="1034"/>
        <end position="1043"/>
    </location>
</feature>
<accession>A0A915ADE5</accession>
<feature type="compositionally biased region" description="Basic and acidic residues" evidence="2">
    <location>
        <begin position="1101"/>
        <end position="1111"/>
    </location>
</feature>
<feature type="compositionally biased region" description="Basic and acidic residues" evidence="2">
    <location>
        <begin position="1775"/>
        <end position="1805"/>
    </location>
</feature>
<feature type="compositionally biased region" description="Basic and acidic residues" evidence="2">
    <location>
        <begin position="2259"/>
        <end position="2283"/>
    </location>
</feature>
<feature type="compositionally biased region" description="Basic and acidic residues" evidence="2">
    <location>
        <begin position="1744"/>
        <end position="1765"/>
    </location>
</feature>
<evidence type="ECO:0000313" key="3">
    <source>
        <dbReference type="Proteomes" id="UP000887569"/>
    </source>
</evidence>
<feature type="region of interest" description="Disordered" evidence="2">
    <location>
        <begin position="863"/>
        <end position="1515"/>
    </location>
</feature>
<feature type="coiled-coil region" evidence="1">
    <location>
        <begin position="368"/>
        <end position="395"/>
    </location>
</feature>
<feature type="compositionally biased region" description="Polar residues" evidence="2">
    <location>
        <begin position="1164"/>
        <end position="1175"/>
    </location>
</feature>
<feature type="region of interest" description="Disordered" evidence="2">
    <location>
        <begin position="2117"/>
        <end position="2199"/>
    </location>
</feature>
<feature type="compositionally biased region" description="Basic and acidic residues" evidence="2">
    <location>
        <begin position="1664"/>
        <end position="1683"/>
    </location>
</feature>
<reference evidence="4" key="1">
    <citation type="submission" date="2022-11" db="UniProtKB">
        <authorList>
            <consortium name="WormBaseParasite"/>
        </authorList>
    </citation>
    <scope>IDENTIFICATION</scope>
</reference>
<feature type="compositionally biased region" description="Polar residues" evidence="2">
    <location>
        <begin position="71"/>
        <end position="80"/>
    </location>
</feature>
<feature type="compositionally biased region" description="Basic and acidic residues" evidence="2">
    <location>
        <begin position="1285"/>
        <end position="1294"/>
    </location>
</feature>
<feature type="region of interest" description="Disordered" evidence="2">
    <location>
        <begin position="1664"/>
        <end position="1957"/>
    </location>
</feature>
<feature type="region of interest" description="Disordered" evidence="2">
    <location>
        <begin position="2082"/>
        <end position="2104"/>
    </location>
</feature>
<feature type="compositionally biased region" description="Polar residues" evidence="2">
    <location>
        <begin position="1482"/>
        <end position="1494"/>
    </location>
</feature>
<name>A0A915ADE5_PARUN</name>
<feature type="coiled-coil region" evidence="1">
    <location>
        <begin position="127"/>
        <end position="154"/>
    </location>
</feature>
<feature type="compositionally biased region" description="Low complexity" evidence="2">
    <location>
        <begin position="1858"/>
        <end position="1867"/>
    </location>
</feature>
<feature type="compositionally biased region" description="Polar residues" evidence="2">
    <location>
        <begin position="948"/>
        <end position="991"/>
    </location>
</feature>
<feature type="compositionally biased region" description="Basic and acidic residues" evidence="2">
    <location>
        <begin position="51"/>
        <end position="69"/>
    </location>
</feature>
<feature type="compositionally biased region" description="Basic and acidic residues" evidence="2">
    <location>
        <begin position="1693"/>
        <end position="1711"/>
    </location>
</feature>
<feature type="compositionally biased region" description="Polar residues" evidence="2">
    <location>
        <begin position="1222"/>
        <end position="1231"/>
    </location>
</feature>
<feature type="compositionally biased region" description="Polar residues" evidence="2">
    <location>
        <begin position="1452"/>
        <end position="1468"/>
    </location>
</feature>
<keyword evidence="3" id="KW-1185">Reference proteome</keyword>
<feature type="compositionally biased region" description="Basic and acidic residues" evidence="2">
    <location>
        <begin position="863"/>
        <end position="877"/>
    </location>
</feature>
<feature type="compositionally biased region" description="Polar residues" evidence="2">
    <location>
        <begin position="1353"/>
        <end position="1362"/>
    </location>
</feature>
<feature type="compositionally biased region" description="Basic and acidic residues" evidence="2">
    <location>
        <begin position="2299"/>
        <end position="2317"/>
    </location>
</feature>
<feature type="compositionally biased region" description="Basic and acidic residues" evidence="2">
    <location>
        <begin position="885"/>
        <end position="895"/>
    </location>
</feature>
<evidence type="ECO:0000256" key="1">
    <source>
        <dbReference type="SAM" id="Coils"/>
    </source>
</evidence>
<protein>
    <submittedName>
        <fullName evidence="4">Uncharacterized protein</fullName>
    </submittedName>
</protein>
<dbReference type="Proteomes" id="UP000887569">
    <property type="component" value="Unplaced"/>
</dbReference>
<sequence>METDQDEQATSAGRESENMTLSTATEQITSEAIAEFNNMPQELHKAAKSAKFSESELQERRSFKDHDGSEIASTDTSLPTDDTVCFDEQQMGHLQNVGNLAEPIRKDSVDKDGHCRDDRLVVLTDVFDAANAALRAMEEEISEKTKELSIQETSIEYKENENLSEKTAGFPDECVSEYDLNNADSLEAVLKTDQIISEEITRRAQEEFEAKNRRTGRTYPMPTQNILDEVVYFQDSTTINPNTTAQQQAPGIEEYHVDRAENGRPNVRSEENSEGAVIKTHKGEADFITASTEEPRMDIVSTEQVSMQNNPQENTGNRSTTVTEMNSMNITQPYEVTNIASGNKNGMNLQDEDASAQAQKTFSSATMAAEECSNLDEEQSQMEQTERQAEITGTELECEHDELLVCQSTSNPRESDDGEGHSITSVAESEQADSAVAEIATKSEADMSFGDEVSSNDAIFEKTTMQTQQSVQTAICEDKSNGKRMLEGEHEEALKRMSDENIETLFDSYFADHGCIKMMVATMREKGVGDEILTNNGEHIIEYGEQSSHLLKKSAELGSTPASELTMHSMSHHFDEVNHSGEVTAEELEYREETCNTDNLPVSSNEMESIANTAAVRSETFPQHETFAEPEFESDLMNCEQVNTEKSSCMSPSADCREDMTLATQNAPYGMPPDFNGTETDDVGVEHIGNDGSKELDRHPKHNEFPLLQPMLDEQQGHQEESVDDDIRRQDNNMRQEEHITRKEEGGQQLTHDQSIFAESTTEQNIIPQEVPVPYVGEAGGRHEYEQPIFPQPTAEQGTLTPQSLLYPEHVDEQLKHEQSTMAQPTAEQGIVPQEQPLAHTEEQLTSPQAMIQEDIIPQDQRLPHVEEEDEQMRHDQATIPKPTTEQDMRPREKPTFCPGEGNEQIKREQPTFAQRTAERDVILQEQPPLYREEEDEHSERGNEQLNHEQPTMAQSTAEQGIIPQEQQLAHTEEQLTPPQTMIQQDINPQDQPLPHLEEEDEQMRHDQVTFPQAAVGQEPPPYPEKGSEELNHEQSTMAQPTAEQGIVPQEQPLAHTEEQLTSPQAMIQEDIIPQDQRLPHVEEEDEQMRHDQATIPKPTTEQDMRPREKPTFCPGEGNEQIKREQPTFAQRTAERDVILQEQPPLYREEEDEHSERGNEQLNHEQPTMAQSTAEQGIIPQEQPLAHTEEQLTSPQAMIQEDIIPQDQPLPHVEEEDEQMRQDQATIPKPTTEQDMRPREKPTFCPGEGNEQIKREQPTFAQRTAERDVILQEQPPLYREEEDEHSERGNEQLNHEQPTMAQSTAEQGIIPQEQPLAHTEEQLTSPQAMIQEDIIPQDQPLPHVEEEDEQMRQDQATIPKPTTEQDMRPQEKPTFCPGEGNEQIKREQPTFAQRTAERDVILQEQPPLYREEEDEHSERGNEQLKHEQPTFAQSMAEQGIIPQEKPLDHTEQQLASPQGTALQGNILPSVQPLPYSDERNEQLTYDQATSSLPAAQQDIMPQPMYCPAGRDEQLEHEQPMLPQLQEDIVPKEQHLPYSEEGEEHLKHDQSIFPQADEDEQHVHQDEGGDNGMKWVDIVPQTLPMRYKGEEEMTALHGVAQKAQYPIEEHTEVEGQNKSDEHESEQRSFRLSYLSSMKPNTNANVLQWESDAFLMDEKKLLSEVERKNEIGEDPSARKQWHYDGSENLEETDEKEAHFEQRASEFGEDRLVTEKPASVVSQVKPIEDENPSSRPQSQLETTGDVSDIKATENHRREEVVEKKRDITPDSLNQSPHVDVRKRTDVVESGKDKNKLREHVPSRREKSDVSGARVPTGAKQLISNKKQNERATMGEALSKTHDQKEMRMSNLVKKQRATAMSNSAVNSSETSSHKVEKPLPRTSLEKIPASKVRQRAADNSKRTPTAYVRTSMKPPVPRKPQRKSGSVENKDAKGSFIAGTGSPEIKAEKVGEKSGGSECKSVKKTPVKVSICEPIVWVETFVPTFEAVWVALLPQDDDIMGAMKNSNECIGPTTRSEVNGIKKAHTATTPETTQKTSGCLQEALRNESISQEEMKFPAVPEESELAIEQIGEGDVLIVSSKETVEVSEEPSSSQHDVISAQESEAIEDSDRTIGRNLTIEAGEKDGKSEGTFPVDKTFFSPKASPHSRAPLESVSRGTSSNSEAPFESSLIAEPHHKDLGSAPIVNDSAELPPQLKDFQSNTSHSAMVDRFVEERSKQILLGNITASNESAGQNTLTEEVNGNIETALSEHYPETLTSTHNRCSEEGISDRRSSGENDGLTTKEEEVAMNAIAIATEAEQLQNEKEKEAINDEKSEEKPSRPRQHGRGQFRGTMMCEQEDWKQSNGRQDSKQKPLQTVEGDGYVNHSQQSSQHKSKKRSRRSGKGHK</sequence>
<feature type="compositionally biased region" description="Basic and acidic residues" evidence="2">
    <location>
        <begin position="938"/>
        <end position="947"/>
    </location>
</feature>
<keyword evidence="1" id="KW-0175">Coiled coil</keyword>
<feature type="compositionally biased region" description="Basic and acidic residues" evidence="2">
    <location>
        <begin position="1078"/>
        <end position="1093"/>
    </location>
</feature>
<feature type="compositionally biased region" description="Basic and acidic residues" evidence="2">
    <location>
        <begin position="1607"/>
        <end position="1627"/>
    </location>
</feature>
<feature type="compositionally biased region" description="Polar residues" evidence="2">
    <location>
        <begin position="1730"/>
        <end position="1742"/>
    </location>
</feature>
<evidence type="ECO:0000256" key="2">
    <source>
        <dbReference type="SAM" id="MobiDB-lite"/>
    </source>
</evidence>
<feature type="compositionally biased region" description="Basic and acidic residues" evidence="2">
    <location>
        <begin position="1232"/>
        <end position="1242"/>
    </location>
</feature>
<feature type="compositionally biased region" description="Basic and acidic residues" evidence="2">
    <location>
        <begin position="1154"/>
        <end position="1163"/>
    </location>
</feature>
<proteinExistence type="predicted"/>
<feature type="compositionally biased region" description="Basic residues" evidence="2">
    <location>
        <begin position="2370"/>
        <end position="2384"/>
    </location>
</feature>
<feature type="compositionally biased region" description="Polar residues" evidence="2">
    <location>
        <begin position="1295"/>
        <end position="1306"/>
    </location>
</feature>
<feature type="region of interest" description="Disordered" evidence="2">
    <location>
        <begin position="44"/>
        <end position="80"/>
    </location>
</feature>
<evidence type="ECO:0000313" key="4">
    <source>
        <dbReference type="WBParaSite" id="PgR006_g034_t05"/>
    </source>
</evidence>
<feature type="compositionally biased region" description="Basic and acidic residues" evidence="2">
    <location>
        <begin position="1416"/>
        <end position="1428"/>
    </location>
</feature>
<dbReference type="WBParaSite" id="PgR006_g034_t05">
    <property type="protein sequence ID" value="PgR006_g034_t05"/>
    <property type="gene ID" value="PgR006_g034"/>
</dbReference>
<organism evidence="3 4">
    <name type="scientific">Parascaris univalens</name>
    <name type="common">Nematode worm</name>
    <dbReference type="NCBI Taxonomy" id="6257"/>
    <lineage>
        <taxon>Eukaryota</taxon>
        <taxon>Metazoa</taxon>
        <taxon>Ecdysozoa</taxon>
        <taxon>Nematoda</taxon>
        <taxon>Chromadorea</taxon>
        <taxon>Rhabditida</taxon>
        <taxon>Spirurina</taxon>
        <taxon>Ascaridomorpha</taxon>
        <taxon>Ascaridoidea</taxon>
        <taxon>Ascarididae</taxon>
        <taxon>Parascaris</taxon>
    </lineage>
</organism>
<feature type="region of interest" description="Disordered" evidence="2">
    <location>
        <begin position="1607"/>
        <end position="1633"/>
    </location>
</feature>